<dbReference type="InterPro" id="IPR000192">
    <property type="entry name" value="Aminotrans_V_dom"/>
</dbReference>
<evidence type="ECO:0000256" key="3">
    <source>
        <dbReference type="ARBA" id="ARBA00022679"/>
    </source>
</evidence>
<dbReference type="GO" id="GO:0031071">
    <property type="term" value="F:cysteine desulfurase activity"/>
    <property type="evidence" value="ECO:0007669"/>
    <property type="project" value="UniProtKB-EC"/>
</dbReference>
<evidence type="ECO:0000256" key="1">
    <source>
        <dbReference type="ARBA" id="ARBA00001933"/>
    </source>
</evidence>
<evidence type="ECO:0000256" key="8">
    <source>
        <dbReference type="ARBA" id="ARBA00050776"/>
    </source>
</evidence>
<dbReference type="InterPro" id="IPR016454">
    <property type="entry name" value="Cysteine_dSase"/>
</dbReference>
<protein>
    <submittedName>
        <fullName evidence="10">Aminotransferase class V-fold PLP-dependent enzyme</fullName>
    </submittedName>
</protein>
<keyword evidence="6" id="KW-0408">Iron</keyword>
<accession>A0A935M6N1</accession>
<evidence type="ECO:0000256" key="4">
    <source>
        <dbReference type="ARBA" id="ARBA00022723"/>
    </source>
</evidence>
<comment type="catalytic activity">
    <reaction evidence="8">
        <text>(sulfur carrier)-H + L-cysteine = (sulfur carrier)-SH + L-alanine</text>
        <dbReference type="Rhea" id="RHEA:43892"/>
        <dbReference type="Rhea" id="RHEA-COMP:14737"/>
        <dbReference type="Rhea" id="RHEA-COMP:14739"/>
        <dbReference type="ChEBI" id="CHEBI:29917"/>
        <dbReference type="ChEBI" id="CHEBI:35235"/>
        <dbReference type="ChEBI" id="CHEBI:57972"/>
        <dbReference type="ChEBI" id="CHEBI:64428"/>
        <dbReference type="EC" id="2.8.1.7"/>
    </reaction>
</comment>
<comment type="cofactor">
    <cofactor evidence="1">
        <name>pyridoxal 5'-phosphate</name>
        <dbReference type="ChEBI" id="CHEBI:597326"/>
    </cofactor>
</comment>
<dbReference type="InterPro" id="IPR015424">
    <property type="entry name" value="PyrdxlP-dep_Trfase"/>
</dbReference>
<keyword evidence="5" id="KW-0663">Pyridoxal phosphate</keyword>
<evidence type="ECO:0000256" key="7">
    <source>
        <dbReference type="ARBA" id="ARBA00023014"/>
    </source>
</evidence>
<keyword evidence="7" id="KW-0411">Iron-sulfur</keyword>
<dbReference type="InterPro" id="IPR015421">
    <property type="entry name" value="PyrdxlP-dep_Trfase_major"/>
</dbReference>
<evidence type="ECO:0000259" key="9">
    <source>
        <dbReference type="Pfam" id="PF00266"/>
    </source>
</evidence>
<evidence type="ECO:0000313" key="10">
    <source>
        <dbReference type="EMBL" id="MBK7274586.1"/>
    </source>
</evidence>
<dbReference type="Gene3D" id="3.90.1150.10">
    <property type="entry name" value="Aspartate Aminotransferase, domain 1"/>
    <property type="match status" value="1"/>
</dbReference>
<dbReference type="GO" id="GO:0046872">
    <property type="term" value="F:metal ion binding"/>
    <property type="evidence" value="ECO:0007669"/>
    <property type="project" value="UniProtKB-KW"/>
</dbReference>
<evidence type="ECO:0000256" key="2">
    <source>
        <dbReference type="ARBA" id="ARBA00006490"/>
    </source>
</evidence>
<keyword evidence="3" id="KW-0808">Transferase</keyword>
<proteinExistence type="inferred from homology"/>
<dbReference type="EMBL" id="JADJIB010000010">
    <property type="protein sequence ID" value="MBK7274586.1"/>
    <property type="molecule type" value="Genomic_DNA"/>
</dbReference>
<dbReference type="AlphaFoldDB" id="A0A935M6N1"/>
<reference evidence="10 11" key="1">
    <citation type="submission" date="2020-10" db="EMBL/GenBank/DDBJ databases">
        <title>Connecting structure to function with the recovery of over 1000 high-quality activated sludge metagenome-assembled genomes encoding full-length rRNA genes using long-read sequencing.</title>
        <authorList>
            <person name="Singleton C.M."/>
            <person name="Petriglieri F."/>
            <person name="Kristensen J.M."/>
            <person name="Kirkegaard R.H."/>
            <person name="Michaelsen T.Y."/>
            <person name="Andersen M.H."/>
            <person name="Karst S.M."/>
            <person name="Dueholm M.S."/>
            <person name="Nielsen P.H."/>
            <person name="Albertsen M."/>
        </authorList>
    </citation>
    <scope>NUCLEOTIDE SEQUENCE [LARGE SCALE GENOMIC DNA]</scope>
    <source>
        <strain evidence="10">Ega_18-Q3-R5-49_MAXAC.001</strain>
    </source>
</reference>
<dbReference type="PANTHER" id="PTHR11601:SF34">
    <property type="entry name" value="CYSTEINE DESULFURASE"/>
    <property type="match status" value="1"/>
</dbReference>
<sequence>MAAAWEAGWADPRRLHAEGRRARRLLDEARSVLAQGLGVAPETLSFTPGGPTALRLGLEGLRYAARRTGARLVAATVEHSAILLPGRHAAAAAGDPGQFGPVPVDALGRVDLGAWAAALDSPGTAVAALQSANGEVGTRQPLAAAHEECRRRGIPLLVDATAGLGRDATPESYDVLVGDARSFAGPPGIGLLVLPPRTRWRLPGPPTEVEGGRVDIEPVLPLALGAAEAWAQTVAARDADARAARALVDTIRAAAAAIPDTEVVGDPLDRLPHVVTCSFLLADGEALVTELDRRGIAVASGSACTSSTLEPSHVLAAMGALTHGNIRVTLPLESVSPQRTDDVAALVAALPDAVAAVRAQLQAR</sequence>
<evidence type="ECO:0000256" key="6">
    <source>
        <dbReference type="ARBA" id="ARBA00023004"/>
    </source>
</evidence>
<gene>
    <name evidence="10" type="ORF">IPI13_16010</name>
</gene>
<evidence type="ECO:0000256" key="5">
    <source>
        <dbReference type="ARBA" id="ARBA00022898"/>
    </source>
</evidence>
<dbReference type="PANTHER" id="PTHR11601">
    <property type="entry name" value="CYSTEINE DESULFURYLASE FAMILY MEMBER"/>
    <property type="match status" value="1"/>
</dbReference>
<dbReference type="InterPro" id="IPR015422">
    <property type="entry name" value="PyrdxlP-dep_Trfase_small"/>
</dbReference>
<keyword evidence="10" id="KW-0032">Aminotransferase</keyword>
<dbReference type="GO" id="GO:0051536">
    <property type="term" value="F:iron-sulfur cluster binding"/>
    <property type="evidence" value="ECO:0007669"/>
    <property type="project" value="UniProtKB-KW"/>
</dbReference>
<dbReference type="SUPFAM" id="SSF53383">
    <property type="entry name" value="PLP-dependent transferases"/>
    <property type="match status" value="1"/>
</dbReference>
<comment type="similarity">
    <text evidence="2">Belongs to the class-V pyridoxal-phosphate-dependent aminotransferase family. NifS/IscS subfamily.</text>
</comment>
<dbReference type="Gene3D" id="3.40.640.10">
    <property type="entry name" value="Type I PLP-dependent aspartate aminotransferase-like (Major domain)"/>
    <property type="match status" value="1"/>
</dbReference>
<keyword evidence="4" id="KW-0479">Metal-binding</keyword>
<organism evidence="10 11">
    <name type="scientific">Candidatus Phosphoribacter hodrii</name>
    <dbReference type="NCBI Taxonomy" id="2953743"/>
    <lineage>
        <taxon>Bacteria</taxon>
        <taxon>Bacillati</taxon>
        <taxon>Actinomycetota</taxon>
        <taxon>Actinomycetes</taxon>
        <taxon>Micrococcales</taxon>
        <taxon>Dermatophilaceae</taxon>
        <taxon>Candidatus Phosphoribacter</taxon>
    </lineage>
</organism>
<feature type="domain" description="Aminotransferase class V" evidence="9">
    <location>
        <begin position="13"/>
        <end position="328"/>
    </location>
</feature>
<name>A0A935M6N1_9MICO</name>
<comment type="caution">
    <text evidence="10">The sequence shown here is derived from an EMBL/GenBank/DDBJ whole genome shotgun (WGS) entry which is preliminary data.</text>
</comment>
<dbReference type="Pfam" id="PF00266">
    <property type="entry name" value="Aminotran_5"/>
    <property type="match status" value="1"/>
</dbReference>
<evidence type="ECO:0000313" key="11">
    <source>
        <dbReference type="Proteomes" id="UP000726105"/>
    </source>
</evidence>
<dbReference type="PIRSF" id="PIRSF005572">
    <property type="entry name" value="NifS"/>
    <property type="match status" value="1"/>
</dbReference>
<dbReference type="Proteomes" id="UP000726105">
    <property type="component" value="Unassembled WGS sequence"/>
</dbReference>
<dbReference type="GO" id="GO:0008483">
    <property type="term" value="F:transaminase activity"/>
    <property type="evidence" value="ECO:0007669"/>
    <property type="project" value="UniProtKB-KW"/>
</dbReference>